<dbReference type="AlphaFoldDB" id="A0A7S4ES24"/>
<feature type="region of interest" description="Disordered" evidence="1">
    <location>
        <begin position="24"/>
        <end position="62"/>
    </location>
</feature>
<dbReference type="EMBL" id="HBIZ01003301">
    <property type="protein sequence ID" value="CAE0749201.1"/>
    <property type="molecule type" value="Transcribed_RNA"/>
</dbReference>
<gene>
    <name evidence="2" type="ORF">PCAR00345_LOCUS1783</name>
</gene>
<feature type="compositionally biased region" description="Low complexity" evidence="1">
    <location>
        <begin position="25"/>
        <end position="39"/>
    </location>
</feature>
<organism evidence="2">
    <name type="scientific">Chrysotila carterae</name>
    <name type="common">Marine alga</name>
    <name type="synonym">Syracosphaera carterae</name>
    <dbReference type="NCBI Taxonomy" id="13221"/>
    <lineage>
        <taxon>Eukaryota</taxon>
        <taxon>Haptista</taxon>
        <taxon>Haptophyta</taxon>
        <taxon>Prymnesiophyceae</taxon>
        <taxon>Isochrysidales</taxon>
        <taxon>Isochrysidaceae</taxon>
        <taxon>Chrysotila</taxon>
    </lineage>
</organism>
<evidence type="ECO:0000313" key="2">
    <source>
        <dbReference type="EMBL" id="CAE0749201.1"/>
    </source>
</evidence>
<feature type="region of interest" description="Disordered" evidence="1">
    <location>
        <begin position="140"/>
        <end position="162"/>
    </location>
</feature>
<proteinExistence type="predicted"/>
<evidence type="ECO:0000256" key="1">
    <source>
        <dbReference type="SAM" id="MobiDB-lite"/>
    </source>
</evidence>
<protein>
    <submittedName>
        <fullName evidence="2">Uncharacterized protein</fullName>
    </submittedName>
</protein>
<accession>A0A7S4ES24</accession>
<reference evidence="2" key="1">
    <citation type="submission" date="2021-01" db="EMBL/GenBank/DDBJ databases">
        <authorList>
            <person name="Corre E."/>
            <person name="Pelletier E."/>
            <person name="Niang G."/>
            <person name="Scheremetjew M."/>
            <person name="Finn R."/>
            <person name="Kale V."/>
            <person name="Holt S."/>
            <person name="Cochrane G."/>
            <person name="Meng A."/>
            <person name="Brown T."/>
            <person name="Cohen L."/>
        </authorList>
    </citation>
    <scope>NUCLEOTIDE SEQUENCE</scope>
    <source>
        <strain evidence="2">CCMP645</strain>
    </source>
</reference>
<sequence>MTINDRAYKDWCRRDIGATQLQRGALPLPAQLPKPQRAAGAPTNRGRPATTPHVCTSTTSSASAVPAATARLRTDHISEWIPPQNTKPLCRDPNKFDALSRTDGWFPHTANAPGAQRAVYDPLAHKSTVFTFNMPAEERAKASSKRDPMMPPTLPTVHRVDGKGDGLVRAKIESDLQKGQPWHGRRKGVVEFVDRTHAFAVNSNDAFIRSCESNPRVFHPKVGEMTNWFDNAIHGKMKVRAPLHFFTPDPSVLTRLPAYFCLSVALALSLPCKAIFSRMLLL</sequence>
<name>A0A7S4ES24_CHRCT</name>